<evidence type="ECO:0008006" key="4">
    <source>
        <dbReference type="Google" id="ProtNLM"/>
    </source>
</evidence>
<sequence length="217" mass="22883">MTTATVNRARGALTSAVTALALTTLTACSDGEQSAEAQIPAGRLCRGTLSDDAVNAVQLLTAAKEFAPINAEAQPATTAQDLVADYLADGTGGETHQLCAVHLPGRATSQIDIDVTLEDAEGVGDSRFANTFKQYDLGREGLASPQKAVLYAECVSEKFRGSPVMLRAALRNRHEPDGNPERLRRANLTLLHSVTLALVKELGCTARADLPETPELG</sequence>
<name>A0A6G9H2A6_9ACTN</name>
<organism evidence="2 3">
    <name type="scientific">Streptomyces liangshanensis</name>
    <dbReference type="NCBI Taxonomy" id="2717324"/>
    <lineage>
        <taxon>Bacteria</taxon>
        <taxon>Bacillati</taxon>
        <taxon>Actinomycetota</taxon>
        <taxon>Actinomycetes</taxon>
        <taxon>Kitasatosporales</taxon>
        <taxon>Streptomycetaceae</taxon>
        <taxon>Streptomyces</taxon>
    </lineage>
</organism>
<dbReference type="Proteomes" id="UP000501179">
    <property type="component" value="Chromosome"/>
</dbReference>
<feature type="signal peptide" evidence="1">
    <location>
        <begin position="1"/>
        <end position="29"/>
    </location>
</feature>
<evidence type="ECO:0000256" key="1">
    <source>
        <dbReference type="SAM" id="SignalP"/>
    </source>
</evidence>
<dbReference type="KEGG" id="slia:HA039_21980"/>
<dbReference type="RefSeq" id="WP_167032623.1">
    <property type="nucleotide sequence ID" value="NZ_CP050177.1"/>
</dbReference>
<dbReference type="AlphaFoldDB" id="A0A6G9H2A6"/>
<feature type="chain" id="PRO_5038998234" description="Lipoprotein" evidence="1">
    <location>
        <begin position="30"/>
        <end position="217"/>
    </location>
</feature>
<protein>
    <recommendedName>
        <fullName evidence="4">Lipoprotein</fullName>
    </recommendedName>
</protein>
<reference evidence="2 3" key="1">
    <citation type="submission" date="2020-03" db="EMBL/GenBank/DDBJ databases">
        <title>A novel species.</title>
        <authorList>
            <person name="Gao J."/>
        </authorList>
    </citation>
    <scope>NUCLEOTIDE SEQUENCE [LARGE SCALE GENOMIC DNA]</scope>
    <source>
        <strain evidence="2 3">QMT-12</strain>
    </source>
</reference>
<dbReference type="EMBL" id="CP050177">
    <property type="protein sequence ID" value="QIQ04600.1"/>
    <property type="molecule type" value="Genomic_DNA"/>
</dbReference>
<keyword evidence="1" id="KW-0732">Signal</keyword>
<keyword evidence="3" id="KW-1185">Reference proteome</keyword>
<gene>
    <name evidence="2" type="ORF">HA039_21980</name>
</gene>
<proteinExistence type="predicted"/>
<evidence type="ECO:0000313" key="2">
    <source>
        <dbReference type="EMBL" id="QIQ04600.1"/>
    </source>
</evidence>
<accession>A0A6G9H2A6</accession>
<evidence type="ECO:0000313" key="3">
    <source>
        <dbReference type="Proteomes" id="UP000501179"/>
    </source>
</evidence>